<evidence type="ECO:0000313" key="2">
    <source>
        <dbReference type="EMBL" id="BAD15510.1"/>
    </source>
</evidence>
<evidence type="ECO:0000256" key="1">
    <source>
        <dbReference type="SAM" id="MobiDB-lite"/>
    </source>
</evidence>
<sequence length="216" mass="22847">MVETEAAGHRRSPELGSVEDEAPCGGAPRALRATGGKLEHGPLAVDLERGPRGRGLRAADSSPGQRRQWPLSQLLPDLAGGKLDETNSRVGEWGSVLVARWVLWRRPDNTVEMGRRLAAARSRSGSNRACLWQWRRDAAVGLGGLADGNGAGRGWLPCPDSRGGTSAVVGGGQRHLDLMGLVVFGSSDPATSAEQQCRQRRCSNGDDGLGLIPLTS</sequence>
<feature type="region of interest" description="Disordered" evidence="1">
    <location>
        <begin position="1"/>
        <end position="72"/>
    </location>
</feature>
<accession>Q6Z6E9</accession>
<dbReference type="EMBL" id="AP004045">
    <property type="protein sequence ID" value="BAD15510.1"/>
    <property type="molecule type" value="Genomic_DNA"/>
</dbReference>
<organism evidence="3 4">
    <name type="scientific">Oryza sativa subsp. japonica</name>
    <name type="common">Rice</name>
    <dbReference type="NCBI Taxonomy" id="39947"/>
    <lineage>
        <taxon>Eukaryota</taxon>
        <taxon>Viridiplantae</taxon>
        <taxon>Streptophyta</taxon>
        <taxon>Embryophyta</taxon>
        <taxon>Tracheophyta</taxon>
        <taxon>Spermatophyta</taxon>
        <taxon>Magnoliopsida</taxon>
        <taxon>Liliopsida</taxon>
        <taxon>Poales</taxon>
        <taxon>Poaceae</taxon>
        <taxon>BOP clade</taxon>
        <taxon>Oryzoideae</taxon>
        <taxon>Oryzeae</taxon>
        <taxon>Oryzinae</taxon>
        <taxon>Oryza</taxon>
        <taxon>Oryza sativa</taxon>
    </lineage>
</organism>
<name>Q6Z6E9_ORYSJ</name>
<reference evidence="3" key="2">
    <citation type="submission" date="2002-03" db="EMBL/GenBank/DDBJ databases">
        <title>Oryza sativa nipponbare(GA3) genomic DNA, chromosome 2, PAC clone:P0544H11.</title>
        <authorList>
            <person name="Sasaki T."/>
            <person name="Matsumoto T."/>
            <person name="Yamamoto K."/>
        </authorList>
    </citation>
    <scope>NUCLEOTIDE SEQUENCE</scope>
</reference>
<gene>
    <name evidence="2" type="ORF">OJ1135_F06.23</name>
    <name evidence="3" type="ORF">P0544H11.5</name>
</gene>
<dbReference type="EMBL" id="AP005008">
    <property type="protein sequence ID" value="BAD15997.1"/>
    <property type="molecule type" value="Genomic_DNA"/>
</dbReference>
<reference evidence="2" key="1">
    <citation type="submission" date="2001-08" db="EMBL/GenBank/DDBJ databases">
        <title>Oryza sativa nipponbare(GA3) genomic DNA, chromosome 2, BAC clone:OJ1135_F06.</title>
        <authorList>
            <person name="Sasaki T."/>
            <person name="Matsumoto T."/>
            <person name="Yamamoto K."/>
        </authorList>
    </citation>
    <scope>NUCLEOTIDE SEQUENCE</scope>
</reference>
<protein>
    <submittedName>
        <fullName evidence="3">Uncharacterized protein</fullName>
    </submittedName>
</protein>
<evidence type="ECO:0000313" key="3">
    <source>
        <dbReference type="EMBL" id="BAD15997.1"/>
    </source>
</evidence>
<feature type="compositionally biased region" description="Basic and acidic residues" evidence="1">
    <location>
        <begin position="1"/>
        <end position="13"/>
    </location>
</feature>
<proteinExistence type="predicted"/>
<dbReference type="AlphaFoldDB" id="Q6Z6E9"/>
<dbReference type="Proteomes" id="UP000000763">
    <property type="component" value="Chromosome 2"/>
</dbReference>
<reference evidence="4" key="3">
    <citation type="journal article" date="2005" name="Nature">
        <title>The map-based sequence of the rice genome.</title>
        <authorList>
            <consortium name="International rice genome sequencing project (IRGSP)"/>
            <person name="Matsumoto T."/>
            <person name="Wu J."/>
            <person name="Kanamori H."/>
            <person name="Katayose Y."/>
            <person name="Fujisawa M."/>
            <person name="Namiki N."/>
            <person name="Mizuno H."/>
            <person name="Yamamoto K."/>
            <person name="Antonio B.A."/>
            <person name="Baba T."/>
            <person name="Sakata K."/>
            <person name="Nagamura Y."/>
            <person name="Aoki H."/>
            <person name="Arikawa K."/>
            <person name="Arita K."/>
            <person name="Bito T."/>
            <person name="Chiden Y."/>
            <person name="Fujitsuka N."/>
            <person name="Fukunaka R."/>
            <person name="Hamada M."/>
            <person name="Harada C."/>
            <person name="Hayashi A."/>
            <person name="Hijishita S."/>
            <person name="Honda M."/>
            <person name="Hosokawa S."/>
            <person name="Ichikawa Y."/>
            <person name="Idonuma A."/>
            <person name="Iijima M."/>
            <person name="Ikeda M."/>
            <person name="Ikeno M."/>
            <person name="Ito K."/>
            <person name="Ito S."/>
            <person name="Ito T."/>
            <person name="Ito Y."/>
            <person name="Ito Y."/>
            <person name="Iwabuchi A."/>
            <person name="Kamiya K."/>
            <person name="Karasawa W."/>
            <person name="Kurita K."/>
            <person name="Katagiri S."/>
            <person name="Kikuta A."/>
            <person name="Kobayashi H."/>
            <person name="Kobayashi N."/>
            <person name="Machita K."/>
            <person name="Maehara T."/>
            <person name="Masukawa M."/>
            <person name="Mizubayashi T."/>
            <person name="Mukai Y."/>
            <person name="Nagasaki H."/>
            <person name="Nagata Y."/>
            <person name="Naito S."/>
            <person name="Nakashima M."/>
            <person name="Nakama Y."/>
            <person name="Nakamichi Y."/>
            <person name="Nakamura M."/>
            <person name="Meguro A."/>
            <person name="Negishi M."/>
            <person name="Ohta I."/>
            <person name="Ohta T."/>
            <person name="Okamoto M."/>
            <person name="Ono N."/>
            <person name="Saji S."/>
            <person name="Sakaguchi M."/>
            <person name="Sakai K."/>
            <person name="Shibata M."/>
            <person name="Shimokawa T."/>
            <person name="Song J."/>
            <person name="Takazaki Y."/>
            <person name="Terasawa K."/>
            <person name="Tsugane M."/>
            <person name="Tsuji K."/>
            <person name="Ueda S."/>
            <person name="Waki K."/>
            <person name="Yamagata H."/>
            <person name="Yamamoto M."/>
            <person name="Yamamoto S."/>
            <person name="Yamane H."/>
            <person name="Yoshiki S."/>
            <person name="Yoshihara R."/>
            <person name="Yukawa K."/>
            <person name="Zhong H."/>
            <person name="Yano M."/>
            <person name="Yuan Q."/>
            <person name="Ouyang S."/>
            <person name="Liu J."/>
            <person name="Jones K.M."/>
            <person name="Gansberger K."/>
            <person name="Moffat K."/>
            <person name="Hill J."/>
            <person name="Bera J."/>
            <person name="Fadrosh D."/>
            <person name="Jin S."/>
            <person name="Johri S."/>
            <person name="Kim M."/>
            <person name="Overton L."/>
            <person name="Reardon M."/>
            <person name="Tsitrin T."/>
            <person name="Vuong H."/>
            <person name="Weaver B."/>
            <person name="Ciecko A."/>
            <person name="Tallon L."/>
            <person name="Jackson J."/>
            <person name="Pai G."/>
            <person name="Aken S.V."/>
            <person name="Utterback T."/>
            <person name="Reidmuller S."/>
            <person name="Feldblyum T."/>
            <person name="Hsiao J."/>
            <person name="Zismann V."/>
            <person name="Iobst S."/>
            <person name="de Vazeille A.R."/>
            <person name="Buell C.R."/>
            <person name="Ying K."/>
            <person name="Li Y."/>
            <person name="Lu T."/>
            <person name="Huang Y."/>
            <person name="Zhao Q."/>
            <person name="Feng Q."/>
            <person name="Zhang L."/>
            <person name="Zhu J."/>
            <person name="Weng Q."/>
            <person name="Mu J."/>
            <person name="Lu Y."/>
            <person name="Fan D."/>
            <person name="Liu Y."/>
            <person name="Guan J."/>
            <person name="Zhang Y."/>
            <person name="Yu S."/>
            <person name="Liu X."/>
            <person name="Zhang Y."/>
            <person name="Hong G."/>
            <person name="Han B."/>
            <person name="Choisne N."/>
            <person name="Demange N."/>
            <person name="Orjeda G."/>
            <person name="Samain S."/>
            <person name="Cattolico L."/>
            <person name="Pelletier E."/>
            <person name="Couloux A."/>
            <person name="Segurens B."/>
            <person name="Wincker P."/>
            <person name="D'Hont A."/>
            <person name="Scarpelli C."/>
            <person name="Weissenbach J."/>
            <person name="Salanoubat M."/>
            <person name="Quetier F."/>
            <person name="Yu Y."/>
            <person name="Kim H.R."/>
            <person name="Rambo T."/>
            <person name="Currie J."/>
            <person name="Collura K."/>
            <person name="Luo M."/>
            <person name="Yang T."/>
            <person name="Ammiraju J.S.S."/>
            <person name="Engler F."/>
            <person name="Soderlund C."/>
            <person name="Wing R.A."/>
            <person name="Palmer L.E."/>
            <person name="de la Bastide M."/>
            <person name="Spiegel L."/>
            <person name="Nascimento L."/>
            <person name="Zutavern T."/>
            <person name="O'Shaughnessy A."/>
            <person name="Dike S."/>
            <person name="Dedhia N."/>
            <person name="Preston R."/>
            <person name="Balija V."/>
            <person name="McCombie W.R."/>
            <person name="Chow T."/>
            <person name="Chen H."/>
            <person name="Chung M."/>
            <person name="Chen C."/>
            <person name="Shaw J."/>
            <person name="Wu H."/>
            <person name="Hsiao K."/>
            <person name="Chao Y."/>
            <person name="Chu M."/>
            <person name="Cheng C."/>
            <person name="Hour A."/>
            <person name="Lee P."/>
            <person name="Lin S."/>
            <person name="Lin Y."/>
            <person name="Liou J."/>
            <person name="Liu S."/>
            <person name="Hsing Y."/>
            <person name="Raghuvanshi S."/>
            <person name="Mohanty A."/>
            <person name="Bharti A.K."/>
            <person name="Gaur A."/>
            <person name="Gupta V."/>
            <person name="Kumar D."/>
            <person name="Ravi V."/>
            <person name="Vij S."/>
            <person name="Kapur A."/>
            <person name="Khurana P."/>
            <person name="Khurana P."/>
            <person name="Khurana J.P."/>
            <person name="Tyagi A.K."/>
            <person name="Gaikwad K."/>
            <person name="Singh A."/>
            <person name="Dalal V."/>
            <person name="Srivastava S."/>
            <person name="Dixit A."/>
            <person name="Pal A.K."/>
            <person name="Ghazi I.A."/>
            <person name="Yadav M."/>
            <person name="Pandit A."/>
            <person name="Bhargava A."/>
            <person name="Sureshbabu K."/>
            <person name="Batra K."/>
            <person name="Sharma T.R."/>
            <person name="Mohapatra T."/>
            <person name="Singh N.K."/>
            <person name="Messing J."/>
            <person name="Nelson A.B."/>
            <person name="Fuks G."/>
            <person name="Kavchok S."/>
            <person name="Keizer G."/>
            <person name="Linton E."/>
            <person name="Llaca V."/>
            <person name="Song R."/>
            <person name="Tanyolac B."/>
            <person name="Young S."/>
            <person name="Ho-Il K."/>
            <person name="Hahn J.H."/>
            <person name="Sangsakoo G."/>
            <person name="Vanavichit A."/>
            <person name="de Mattos Luiz.A.T."/>
            <person name="Zimmer P.D."/>
            <person name="Malone G."/>
            <person name="Dellagostin O."/>
            <person name="de Oliveira A.C."/>
            <person name="Bevan M."/>
            <person name="Bancroft I."/>
            <person name="Minx P."/>
            <person name="Cordum H."/>
            <person name="Wilson R."/>
            <person name="Cheng Z."/>
            <person name="Jin W."/>
            <person name="Jiang J."/>
            <person name="Leong S.A."/>
            <person name="Iwama H."/>
            <person name="Gojobori T."/>
            <person name="Itoh T."/>
            <person name="Niimura Y."/>
            <person name="Fujii Y."/>
            <person name="Habara T."/>
            <person name="Sakai H."/>
            <person name="Sato Y."/>
            <person name="Wilson G."/>
            <person name="Kumar K."/>
            <person name="McCouch S."/>
            <person name="Juretic N."/>
            <person name="Hoen D."/>
            <person name="Wright S."/>
            <person name="Bruskiewich R."/>
            <person name="Bureau T."/>
            <person name="Miyao A."/>
            <person name="Hirochika H."/>
            <person name="Nishikawa T."/>
            <person name="Kadowaki K."/>
            <person name="Sugiura M."/>
            <person name="Burr B."/>
            <person name="Sasaki T."/>
        </authorList>
    </citation>
    <scope>NUCLEOTIDE SEQUENCE [LARGE SCALE GENOMIC DNA]</scope>
    <source>
        <strain evidence="4">cv. Nipponbare</strain>
    </source>
</reference>
<evidence type="ECO:0000313" key="4">
    <source>
        <dbReference type="Proteomes" id="UP000000763"/>
    </source>
</evidence>
<reference evidence="4" key="4">
    <citation type="journal article" date="2008" name="Nucleic Acids Res.">
        <title>The rice annotation project database (RAP-DB): 2008 update.</title>
        <authorList>
            <consortium name="The rice annotation project (RAP)"/>
        </authorList>
    </citation>
    <scope>GENOME REANNOTATION</scope>
    <source>
        <strain evidence="4">cv. Nipponbare</strain>
    </source>
</reference>